<dbReference type="Proteomes" id="UP000482487">
    <property type="component" value="Unassembled WGS sequence"/>
</dbReference>
<dbReference type="InterPro" id="IPR050808">
    <property type="entry name" value="Phage_Integrase"/>
</dbReference>
<reference evidence="7 8" key="1">
    <citation type="submission" date="2020-01" db="EMBL/GenBank/DDBJ databases">
        <title>Genome sequence of Desulfovibrio aerotolerans DSM 16695(T).</title>
        <authorList>
            <person name="Karnachuk O."/>
            <person name="Avakyan M."/>
            <person name="Mardanov A."/>
            <person name="Kadnikov V."/>
            <person name="Ravin N."/>
        </authorList>
    </citation>
    <scope>NUCLEOTIDE SEQUENCE [LARGE SCALE GENOMIC DNA]</scope>
    <source>
        <strain evidence="7 8">DSM 16695</strain>
    </source>
</reference>
<evidence type="ECO:0000256" key="1">
    <source>
        <dbReference type="ARBA" id="ARBA00008857"/>
    </source>
</evidence>
<proteinExistence type="inferred from homology"/>
<evidence type="ECO:0000256" key="2">
    <source>
        <dbReference type="ARBA" id="ARBA00022908"/>
    </source>
</evidence>
<sequence>MPKKTLPLTDVAIRNAKAANKPVKMFDGAGLFLQVTPTGGKLWRFKYLFDGKEKLLALGKWPDVGLKMARQRRDEARALVAQGVDPSEKRKQDRTEAEAQAAEDTNTFEVVARDWHARQIQVWSESHATKIMGRLELHLFPAFGNVAITALRAPAILPTLREIEAKGHNETAKRLRQYCEAVFAYAISTGIAERNVGADLRGALAPCRVTNRPAIVDPKGVGQLLRAIDGYQGGPVTVAALKLAPYVFVRPGELRQAEWAEIDLDASDGPLWSIPAEKMKMRRAHAVPLSRQAVEIIEDLRPLTSDGRFLFPCNRTIGRCMSNMTLNAALRRLGYDQGEMCAHGFRAMASTLLNELGWGSDIIEAQLAHIEQNKIRAAYNRALYLPERRKLMQAYADHLDALKAGARVTPIHAAAGE</sequence>
<accession>A0A7C9NLW0</accession>
<dbReference type="Gene3D" id="3.30.160.390">
    <property type="entry name" value="Integrase, DNA-binding domain"/>
    <property type="match status" value="1"/>
</dbReference>
<dbReference type="Gene3D" id="1.10.443.10">
    <property type="entry name" value="Intergrase catalytic core"/>
    <property type="match status" value="1"/>
</dbReference>
<dbReference type="InterPro" id="IPR011010">
    <property type="entry name" value="DNA_brk_join_enz"/>
</dbReference>
<dbReference type="GO" id="GO:0003677">
    <property type="term" value="F:DNA binding"/>
    <property type="evidence" value="ECO:0007669"/>
    <property type="project" value="UniProtKB-KW"/>
</dbReference>
<dbReference type="GO" id="GO:0015074">
    <property type="term" value="P:DNA integration"/>
    <property type="evidence" value="ECO:0007669"/>
    <property type="project" value="UniProtKB-KW"/>
</dbReference>
<dbReference type="PANTHER" id="PTHR30629">
    <property type="entry name" value="PROPHAGE INTEGRASE"/>
    <property type="match status" value="1"/>
</dbReference>
<evidence type="ECO:0000259" key="6">
    <source>
        <dbReference type="PROSITE" id="PS51898"/>
    </source>
</evidence>
<dbReference type="GO" id="GO:0006310">
    <property type="term" value="P:DNA recombination"/>
    <property type="evidence" value="ECO:0007669"/>
    <property type="project" value="UniProtKB-KW"/>
</dbReference>
<evidence type="ECO:0000256" key="5">
    <source>
        <dbReference type="SAM" id="MobiDB-lite"/>
    </source>
</evidence>
<feature type="domain" description="Tyr recombinase" evidence="6">
    <location>
        <begin position="211"/>
        <end position="393"/>
    </location>
</feature>
<dbReference type="SUPFAM" id="SSF56349">
    <property type="entry name" value="DNA breaking-rejoining enzymes"/>
    <property type="match status" value="1"/>
</dbReference>
<dbReference type="PANTHER" id="PTHR30629:SF2">
    <property type="entry name" value="PROPHAGE INTEGRASE INTS-RELATED"/>
    <property type="match status" value="1"/>
</dbReference>
<gene>
    <name evidence="7" type="ORF">GTA51_17845</name>
</gene>
<dbReference type="EMBL" id="WVUD01000049">
    <property type="protein sequence ID" value="MYL84976.1"/>
    <property type="molecule type" value="Genomic_DNA"/>
</dbReference>
<dbReference type="InterPro" id="IPR053876">
    <property type="entry name" value="Phage_int_M"/>
</dbReference>
<dbReference type="InterPro" id="IPR013762">
    <property type="entry name" value="Integrase-like_cat_sf"/>
</dbReference>
<dbReference type="InterPro" id="IPR025166">
    <property type="entry name" value="Integrase_DNA_bind_dom"/>
</dbReference>
<protein>
    <submittedName>
        <fullName evidence="7">Integrase arm-type DNA-binding domain-containing protein</fullName>
    </submittedName>
</protein>
<keyword evidence="4" id="KW-0233">DNA recombination</keyword>
<feature type="region of interest" description="Disordered" evidence="5">
    <location>
        <begin position="81"/>
        <end position="103"/>
    </location>
</feature>
<evidence type="ECO:0000313" key="7">
    <source>
        <dbReference type="EMBL" id="MYL84976.1"/>
    </source>
</evidence>
<dbReference type="InterPro" id="IPR002104">
    <property type="entry name" value="Integrase_catalytic"/>
</dbReference>
<dbReference type="Gene3D" id="1.10.150.130">
    <property type="match status" value="1"/>
</dbReference>
<dbReference type="Pfam" id="PF22022">
    <property type="entry name" value="Phage_int_M"/>
    <property type="match status" value="1"/>
</dbReference>
<dbReference type="OrthoDB" id="9775880at2"/>
<keyword evidence="3 7" id="KW-0238">DNA-binding</keyword>
<evidence type="ECO:0000256" key="4">
    <source>
        <dbReference type="ARBA" id="ARBA00023172"/>
    </source>
</evidence>
<dbReference type="InterPro" id="IPR038488">
    <property type="entry name" value="Integrase_DNA-bd_sf"/>
</dbReference>
<keyword evidence="2" id="KW-0229">DNA integration</keyword>
<dbReference type="Pfam" id="PF00589">
    <property type="entry name" value="Phage_integrase"/>
    <property type="match status" value="1"/>
</dbReference>
<dbReference type="CDD" id="cd00801">
    <property type="entry name" value="INT_P4_C"/>
    <property type="match status" value="1"/>
</dbReference>
<feature type="compositionally biased region" description="Basic and acidic residues" evidence="5">
    <location>
        <begin position="86"/>
        <end position="97"/>
    </location>
</feature>
<name>A0A7C9NLW0_9BACT</name>
<evidence type="ECO:0000313" key="8">
    <source>
        <dbReference type="Proteomes" id="UP000482487"/>
    </source>
</evidence>
<evidence type="ECO:0000256" key="3">
    <source>
        <dbReference type="ARBA" id="ARBA00023125"/>
    </source>
</evidence>
<comment type="caution">
    <text evidence="7">The sequence shown here is derived from an EMBL/GenBank/DDBJ whole genome shotgun (WGS) entry which is preliminary data.</text>
</comment>
<comment type="similarity">
    <text evidence="1">Belongs to the 'phage' integrase family.</text>
</comment>
<dbReference type="AlphaFoldDB" id="A0A7C9NLW0"/>
<dbReference type="RefSeq" id="WP_160963510.1">
    <property type="nucleotide sequence ID" value="NZ_WVUD01000049.1"/>
</dbReference>
<dbReference type="PROSITE" id="PS51898">
    <property type="entry name" value="TYR_RECOMBINASE"/>
    <property type="match status" value="1"/>
</dbReference>
<organism evidence="7 8">
    <name type="scientific">Solidesulfovibrio aerotolerans</name>
    <dbReference type="NCBI Taxonomy" id="295255"/>
    <lineage>
        <taxon>Bacteria</taxon>
        <taxon>Pseudomonadati</taxon>
        <taxon>Thermodesulfobacteriota</taxon>
        <taxon>Desulfovibrionia</taxon>
        <taxon>Desulfovibrionales</taxon>
        <taxon>Desulfovibrionaceae</taxon>
        <taxon>Solidesulfovibrio</taxon>
    </lineage>
</organism>
<dbReference type="Pfam" id="PF13356">
    <property type="entry name" value="Arm-DNA-bind_3"/>
    <property type="match status" value="1"/>
</dbReference>
<dbReference type="InterPro" id="IPR010998">
    <property type="entry name" value="Integrase_recombinase_N"/>
</dbReference>
<keyword evidence="8" id="KW-1185">Reference proteome</keyword>